<accession>A0A5N6S9J4</accession>
<dbReference type="Proteomes" id="UP000325672">
    <property type="component" value="Unassembled WGS sequence"/>
</dbReference>
<keyword evidence="3" id="KW-1185">Reference proteome</keyword>
<dbReference type="InterPro" id="IPR021842">
    <property type="entry name" value="DUF3435"/>
</dbReference>
<sequence length="62" mass="7396">MRFAASISWSIDPWRPYRLDNTSCVNQVPRVRALQEHVRKRKQIRDGKKRAYDSGRRIPVKT</sequence>
<protein>
    <submittedName>
        <fullName evidence="2">Uncharacterized protein</fullName>
    </submittedName>
</protein>
<evidence type="ECO:0000313" key="2">
    <source>
        <dbReference type="EMBL" id="KAE8131386.1"/>
    </source>
</evidence>
<evidence type="ECO:0000313" key="3">
    <source>
        <dbReference type="Proteomes" id="UP000325672"/>
    </source>
</evidence>
<dbReference type="AlphaFoldDB" id="A0A5N6S9J4"/>
<dbReference type="GeneID" id="43640504"/>
<dbReference type="EMBL" id="ML743663">
    <property type="protein sequence ID" value="KAE8131386.1"/>
    <property type="molecule type" value="Genomic_DNA"/>
</dbReference>
<gene>
    <name evidence="2" type="ORF">BDV38DRAFT_264632</name>
</gene>
<reference evidence="2 3" key="1">
    <citation type="submission" date="2019-04" db="EMBL/GenBank/DDBJ databases">
        <title>Friends and foes A comparative genomics study of 23 Aspergillus species from section Flavi.</title>
        <authorList>
            <consortium name="DOE Joint Genome Institute"/>
            <person name="Kjaerbolling I."/>
            <person name="Vesth T."/>
            <person name="Frisvad J.C."/>
            <person name="Nybo J.L."/>
            <person name="Theobald S."/>
            <person name="Kildgaard S."/>
            <person name="Isbrandt T."/>
            <person name="Kuo A."/>
            <person name="Sato A."/>
            <person name="Lyhne E.K."/>
            <person name="Kogle M.E."/>
            <person name="Wiebenga A."/>
            <person name="Kun R.S."/>
            <person name="Lubbers R.J."/>
            <person name="Makela M.R."/>
            <person name="Barry K."/>
            <person name="Chovatia M."/>
            <person name="Clum A."/>
            <person name="Daum C."/>
            <person name="Haridas S."/>
            <person name="He G."/>
            <person name="LaButti K."/>
            <person name="Lipzen A."/>
            <person name="Mondo S."/>
            <person name="Riley R."/>
            <person name="Salamov A."/>
            <person name="Simmons B.A."/>
            <person name="Magnuson J.K."/>
            <person name="Henrissat B."/>
            <person name="Mortensen U.H."/>
            <person name="Larsen T.O."/>
            <person name="Devries R.P."/>
            <person name="Grigoriev I.V."/>
            <person name="Machida M."/>
            <person name="Baker S.E."/>
            <person name="Andersen M.R."/>
        </authorList>
    </citation>
    <scope>NUCLEOTIDE SEQUENCE [LARGE SCALE GENOMIC DNA]</scope>
    <source>
        <strain evidence="2 3">CBS 117625</strain>
    </source>
</reference>
<organism evidence="2 3">
    <name type="scientific">Aspergillus pseudotamarii</name>
    <dbReference type="NCBI Taxonomy" id="132259"/>
    <lineage>
        <taxon>Eukaryota</taxon>
        <taxon>Fungi</taxon>
        <taxon>Dikarya</taxon>
        <taxon>Ascomycota</taxon>
        <taxon>Pezizomycotina</taxon>
        <taxon>Eurotiomycetes</taxon>
        <taxon>Eurotiomycetidae</taxon>
        <taxon>Eurotiales</taxon>
        <taxon>Aspergillaceae</taxon>
        <taxon>Aspergillus</taxon>
        <taxon>Aspergillus subgen. Circumdati</taxon>
    </lineage>
</organism>
<dbReference type="RefSeq" id="XP_031907449.1">
    <property type="nucleotide sequence ID" value="XM_032056294.1"/>
</dbReference>
<feature type="region of interest" description="Disordered" evidence="1">
    <location>
        <begin position="36"/>
        <end position="62"/>
    </location>
</feature>
<evidence type="ECO:0000256" key="1">
    <source>
        <dbReference type="SAM" id="MobiDB-lite"/>
    </source>
</evidence>
<feature type="compositionally biased region" description="Basic and acidic residues" evidence="1">
    <location>
        <begin position="44"/>
        <end position="56"/>
    </location>
</feature>
<dbReference type="OrthoDB" id="3544487at2759"/>
<proteinExistence type="predicted"/>
<name>A0A5N6S9J4_ASPPS</name>
<dbReference type="Pfam" id="PF11917">
    <property type="entry name" value="DUF3435"/>
    <property type="match status" value="1"/>
</dbReference>